<protein>
    <submittedName>
        <fullName evidence="2">Type III effector</fullName>
    </submittedName>
</protein>
<feature type="region of interest" description="Disordered" evidence="1">
    <location>
        <begin position="1"/>
        <end position="53"/>
    </location>
</feature>
<evidence type="ECO:0000313" key="3">
    <source>
        <dbReference type="Proteomes" id="UP000279457"/>
    </source>
</evidence>
<sequence length="220" mass="23349">MGNVCGSSGSHHVYSPRSGSGHLTPAYSRSAQSTPVRHSPSPSRASGSGGGERLTSVYQLSSKERKKFLKNHDPMQRFGLNANTSVYRTTHSCYVDEDGMMAGNPDSGALIHMHEELTPNPYAEDIGARPGQASAYLPRRESARNLGVPSLNVMVGSGALGSVKRYAGPDHVTTKMKLGDFLDRGGKVYSDYSAVAGNGETTSALLVTLPEGEKVPVKIV</sequence>
<dbReference type="Pfam" id="PF09143">
    <property type="entry name" value="AvrPphF-ORF-2"/>
    <property type="match status" value="1"/>
</dbReference>
<proteinExistence type="predicted"/>
<evidence type="ECO:0000313" key="2">
    <source>
        <dbReference type="EMBL" id="RQM37754.1"/>
    </source>
</evidence>
<dbReference type="SUPFAM" id="SSF56399">
    <property type="entry name" value="ADP-ribosylation"/>
    <property type="match status" value="1"/>
</dbReference>
<dbReference type="Proteomes" id="UP000279457">
    <property type="component" value="Unassembled WGS sequence"/>
</dbReference>
<reference evidence="2 3" key="1">
    <citation type="submission" date="2018-10" db="EMBL/GenBank/DDBJ databases">
        <title>Draft genome sequence for the type isolate of Erwinia psidii, agent causal of bacterial blight in guava (Psidium guajava) and wilt and die-back of Eucalyptus spp.</title>
        <authorList>
            <person name="Hermenegildo P.S."/>
            <person name="Santos S.A."/>
            <person name="Guimaraes L.M.S."/>
            <person name="Vidigal P.M.P."/>
            <person name="Pereira I.C."/>
            <person name="Badel J.L."/>
            <person name="Alfenas-Zerbini P."/>
            <person name="Ferreira M.A.S.V."/>
            <person name="Alfenas A.C."/>
        </authorList>
    </citation>
    <scope>NUCLEOTIDE SEQUENCE [LARGE SCALE GENOMIC DNA]</scope>
    <source>
        <strain evidence="2 3">IBSBF 435</strain>
    </source>
</reference>
<dbReference type="InterPro" id="IPR015226">
    <property type="entry name" value="T3_effector_HopF2"/>
</dbReference>
<feature type="compositionally biased region" description="Polar residues" evidence="1">
    <location>
        <begin position="27"/>
        <end position="36"/>
    </location>
</feature>
<dbReference type="AlphaFoldDB" id="A0A3N6RXC7"/>
<evidence type="ECO:0000256" key="1">
    <source>
        <dbReference type="SAM" id="MobiDB-lite"/>
    </source>
</evidence>
<dbReference type="EMBL" id="RHHM01000009">
    <property type="protein sequence ID" value="RQM37754.1"/>
    <property type="molecule type" value="Genomic_DNA"/>
</dbReference>
<feature type="compositionally biased region" description="Polar residues" evidence="1">
    <location>
        <begin position="1"/>
        <end position="10"/>
    </location>
</feature>
<keyword evidence="3" id="KW-1185">Reference proteome</keyword>
<gene>
    <name evidence="2" type="ORF">EB241_12880</name>
</gene>
<dbReference type="OrthoDB" id="6428242at2"/>
<dbReference type="RefSeq" id="WP_124233513.1">
    <property type="nucleotide sequence ID" value="NZ_RHHM01000009.1"/>
</dbReference>
<accession>A0A3N6RXC7</accession>
<organism evidence="2 3">
    <name type="scientific">Erwinia psidii</name>
    <dbReference type="NCBI Taxonomy" id="69224"/>
    <lineage>
        <taxon>Bacteria</taxon>
        <taxon>Pseudomonadati</taxon>
        <taxon>Pseudomonadota</taxon>
        <taxon>Gammaproteobacteria</taxon>
        <taxon>Enterobacterales</taxon>
        <taxon>Erwiniaceae</taxon>
        <taxon>Erwinia</taxon>
    </lineage>
</organism>
<name>A0A3N6RXC7_9GAMM</name>
<comment type="caution">
    <text evidence="2">The sequence shown here is derived from an EMBL/GenBank/DDBJ whole genome shotgun (WGS) entry which is preliminary data.</text>
</comment>